<dbReference type="Gene3D" id="3.40.50.150">
    <property type="entry name" value="Vaccinia Virus protein VP39"/>
    <property type="match status" value="2"/>
</dbReference>
<keyword evidence="4" id="KW-0460">Magnesium</keyword>
<proteinExistence type="predicted"/>
<sequence>MEKQLFLHMNGGEGERSYANNSSLQRKIMLKAKVMLEETVTRLYSHSFPKCMKVADLGCSVGPNTLLVMSNIIDIVHATCIRLNREPPTFQLYLNDLFGNDFNTIFKSLPDFYTKLVQDKGHKSGSCFINATPGSFYGRLFPRNSINLFHSANSVHWLSQDPFLGLSKEALNKGNCHIVSTSPPSVYTTFLKQFQKDFELFLKSRSEELVPGGAMVLVLLVKTETPRRSIWEAISLTLSDMLLEKNLMLKAKHMLEETIMKLDCHFSPNCMKVADLGCSVGPNTLLLISNVVSIVDTACTRLNREPPTFQFYLNDLFENDFNTTFKSLPDFYTKLLQNEGNRSASCFINATPGSFYGRLFPSNSINLFHSSNSLHWLSQDPLLGCKDVASLNKGHCHIVSTSPPEVHKAYLKQYQQDFKLFLKSRSEELVPGGAMILLFLGNQENPRITGWEMISLILNEMFLEGMIEEEKLESFNIPVYEPTVEELRNVIQEEGSFFIQRLEILILPWDDGMSEGSDDIKAELMAKHVRAIMEPLMSTKFGAEVITEVFVRYQKKVVQLMEVEKEKLEFATLMISMTKNA</sequence>
<dbReference type="PANTHER" id="PTHR31009">
    <property type="entry name" value="S-ADENOSYL-L-METHIONINE:CARBOXYL METHYLTRANSFERASE FAMILY PROTEIN"/>
    <property type="match status" value="1"/>
</dbReference>
<reference evidence="5 6" key="1">
    <citation type="submission" date="2019-04" db="EMBL/GenBank/DDBJ databases">
        <title>An improved genome assembly and genetic linkage map for asparagus bean, Vigna unguiculata ssp. sesquipedialis.</title>
        <authorList>
            <person name="Xia Q."/>
            <person name="Zhang R."/>
            <person name="Dong Y."/>
        </authorList>
    </citation>
    <scope>NUCLEOTIDE SEQUENCE [LARGE SCALE GENOMIC DNA]</scope>
    <source>
        <tissue evidence="5">Leaf</tissue>
    </source>
</reference>
<protein>
    <submittedName>
        <fullName evidence="5">Jasmonate O-methyltransferase</fullName>
    </submittedName>
</protein>
<organism evidence="5 6">
    <name type="scientific">Vigna unguiculata</name>
    <name type="common">Cowpea</name>
    <dbReference type="NCBI Taxonomy" id="3917"/>
    <lineage>
        <taxon>Eukaryota</taxon>
        <taxon>Viridiplantae</taxon>
        <taxon>Streptophyta</taxon>
        <taxon>Embryophyta</taxon>
        <taxon>Tracheophyta</taxon>
        <taxon>Spermatophyta</taxon>
        <taxon>Magnoliopsida</taxon>
        <taxon>eudicotyledons</taxon>
        <taxon>Gunneridae</taxon>
        <taxon>Pentapetalae</taxon>
        <taxon>rosids</taxon>
        <taxon>fabids</taxon>
        <taxon>Fabales</taxon>
        <taxon>Fabaceae</taxon>
        <taxon>Papilionoideae</taxon>
        <taxon>50 kb inversion clade</taxon>
        <taxon>NPAAA clade</taxon>
        <taxon>indigoferoid/millettioid clade</taxon>
        <taxon>Phaseoleae</taxon>
        <taxon>Vigna</taxon>
    </lineage>
</organism>
<dbReference type="InterPro" id="IPR005299">
    <property type="entry name" value="MeTrfase_7"/>
</dbReference>
<accession>A0A4D6NHF2</accession>
<dbReference type="Pfam" id="PF03492">
    <property type="entry name" value="Methyltransf_7"/>
    <property type="match status" value="2"/>
</dbReference>
<keyword evidence="2 5" id="KW-0808">Transferase</keyword>
<dbReference type="InterPro" id="IPR042086">
    <property type="entry name" value="MeTrfase_capping"/>
</dbReference>
<evidence type="ECO:0000313" key="6">
    <source>
        <dbReference type="Proteomes" id="UP000501690"/>
    </source>
</evidence>
<dbReference type="Proteomes" id="UP000501690">
    <property type="component" value="Linkage Group LG10"/>
</dbReference>
<gene>
    <name evidence="5" type="ORF">DEO72_LG10g3624</name>
</gene>
<dbReference type="Gene3D" id="1.10.1200.270">
    <property type="entry name" value="Methyltransferase, alpha-helical capping domain"/>
    <property type="match status" value="1"/>
</dbReference>
<dbReference type="GO" id="GO:0046872">
    <property type="term" value="F:metal ion binding"/>
    <property type="evidence" value="ECO:0007669"/>
    <property type="project" value="UniProtKB-KW"/>
</dbReference>
<keyword evidence="6" id="KW-1185">Reference proteome</keyword>
<dbReference type="AlphaFoldDB" id="A0A4D6NHF2"/>
<dbReference type="InterPro" id="IPR029063">
    <property type="entry name" value="SAM-dependent_MTases_sf"/>
</dbReference>
<dbReference type="GO" id="GO:0008168">
    <property type="term" value="F:methyltransferase activity"/>
    <property type="evidence" value="ECO:0007669"/>
    <property type="project" value="UniProtKB-KW"/>
</dbReference>
<evidence type="ECO:0000313" key="5">
    <source>
        <dbReference type="EMBL" id="QCE12382.1"/>
    </source>
</evidence>
<name>A0A4D6NHF2_VIGUN</name>
<dbReference type="EMBL" id="CP039354">
    <property type="protein sequence ID" value="QCE12382.1"/>
    <property type="molecule type" value="Genomic_DNA"/>
</dbReference>
<dbReference type="SUPFAM" id="SSF53335">
    <property type="entry name" value="S-adenosyl-L-methionine-dependent methyltransferases"/>
    <property type="match status" value="2"/>
</dbReference>
<evidence type="ECO:0000256" key="1">
    <source>
        <dbReference type="ARBA" id="ARBA00022603"/>
    </source>
</evidence>
<keyword evidence="1 5" id="KW-0489">Methyltransferase</keyword>
<evidence type="ECO:0000256" key="3">
    <source>
        <dbReference type="ARBA" id="ARBA00022723"/>
    </source>
</evidence>
<dbReference type="GO" id="GO:0032259">
    <property type="term" value="P:methylation"/>
    <property type="evidence" value="ECO:0007669"/>
    <property type="project" value="UniProtKB-KW"/>
</dbReference>
<evidence type="ECO:0000256" key="2">
    <source>
        <dbReference type="ARBA" id="ARBA00022679"/>
    </source>
</evidence>
<evidence type="ECO:0000256" key="4">
    <source>
        <dbReference type="ARBA" id="ARBA00022842"/>
    </source>
</evidence>
<keyword evidence="3" id="KW-0479">Metal-binding</keyword>